<name>A0ACB8XQG3_ARCLA</name>
<comment type="caution">
    <text evidence="1">The sequence shown here is derived from an EMBL/GenBank/DDBJ whole genome shotgun (WGS) entry which is preliminary data.</text>
</comment>
<reference evidence="2" key="1">
    <citation type="journal article" date="2022" name="Mol. Ecol. Resour.">
        <title>The genomes of chicory, endive, great burdock and yacon provide insights into Asteraceae palaeo-polyploidization history and plant inulin production.</title>
        <authorList>
            <person name="Fan W."/>
            <person name="Wang S."/>
            <person name="Wang H."/>
            <person name="Wang A."/>
            <person name="Jiang F."/>
            <person name="Liu H."/>
            <person name="Zhao H."/>
            <person name="Xu D."/>
            <person name="Zhang Y."/>
        </authorList>
    </citation>
    <scope>NUCLEOTIDE SEQUENCE [LARGE SCALE GENOMIC DNA]</scope>
    <source>
        <strain evidence="2">cv. Niubang</strain>
    </source>
</reference>
<evidence type="ECO:0000313" key="1">
    <source>
        <dbReference type="EMBL" id="KAI3672840.1"/>
    </source>
</evidence>
<organism evidence="1 2">
    <name type="scientific">Arctium lappa</name>
    <name type="common">Greater burdock</name>
    <name type="synonym">Lappa major</name>
    <dbReference type="NCBI Taxonomy" id="4217"/>
    <lineage>
        <taxon>Eukaryota</taxon>
        <taxon>Viridiplantae</taxon>
        <taxon>Streptophyta</taxon>
        <taxon>Embryophyta</taxon>
        <taxon>Tracheophyta</taxon>
        <taxon>Spermatophyta</taxon>
        <taxon>Magnoliopsida</taxon>
        <taxon>eudicotyledons</taxon>
        <taxon>Gunneridae</taxon>
        <taxon>Pentapetalae</taxon>
        <taxon>asterids</taxon>
        <taxon>campanulids</taxon>
        <taxon>Asterales</taxon>
        <taxon>Asteraceae</taxon>
        <taxon>Carduoideae</taxon>
        <taxon>Cardueae</taxon>
        <taxon>Arctiinae</taxon>
        <taxon>Arctium</taxon>
    </lineage>
</organism>
<proteinExistence type="predicted"/>
<protein>
    <submittedName>
        <fullName evidence="1">Uncharacterized protein</fullName>
    </submittedName>
</protein>
<gene>
    <name evidence="1" type="ORF">L6452_38940</name>
</gene>
<dbReference type="Proteomes" id="UP001055879">
    <property type="component" value="Linkage Group LG15"/>
</dbReference>
<accession>A0ACB8XQG3</accession>
<sequence>MIIEATRSMLSDSHLPTQLWAEAVNTASFTQHRLLIVKKFNKTAYELFHGRKSSIKFLHIFGCQFFILNNRDTLGKFDPKADDGIFLRYSSISKEYRKSSALIQRGGLQSTDVGASDEAISDILLLNLYL</sequence>
<reference evidence="1 2" key="2">
    <citation type="journal article" date="2022" name="Mol. Ecol. Resour.">
        <title>The genomes of chicory, endive, great burdock and yacon provide insights into Asteraceae paleo-polyploidization history and plant inulin production.</title>
        <authorList>
            <person name="Fan W."/>
            <person name="Wang S."/>
            <person name="Wang H."/>
            <person name="Wang A."/>
            <person name="Jiang F."/>
            <person name="Liu H."/>
            <person name="Zhao H."/>
            <person name="Xu D."/>
            <person name="Zhang Y."/>
        </authorList>
    </citation>
    <scope>NUCLEOTIDE SEQUENCE [LARGE SCALE GENOMIC DNA]</scope>
    <source>
        <strain evidence="2">cv. Niubang</strain>
    </source>
</reference>
<dbReference type="EMBL" id="CM042061">
    <property type="protein sequence ID" value="KAI3672840.1"/>
    <property type="molecule type" value="Genomic_DNA"/>
</dbReference>
<keyword evidence="2" id="KW-1185">Reference proteome</keyword>
<evidence type="ECO:0000313" key="2">
    <source>
        <dbReference type="Proteomes" id="UP001055879"/>
    </source>
</evidence>